<accession>A0A9D4ETA3</accession>
<proteinExistence type="predicted"/>
<keyword evidence="2" id="KW-1185">Reference proteome</keyword>
<reference evidence="1" key="2">
    <citation type="submission" date="2020-11" db="EMBL/GenBank/DDBJ databases">
        <authorList>
            <person name="McCartney M.A."/>
            <person name="Auch B."/>
            <person name="Kono T."/>
            <person name="Mallez S."/>
            <person name="Becker A."/>
            <person name="Gohl D.M."/>
            <person name="Silverstein K.A.T."/>
            <person name="Koren S."/>
            <person name="Bechman K.B."/>
            <person name="Herman A."/>
            <person name="Abrahante J.E."/>
            <person name="Garbe J."/>
        </authorList>
    </citation>
    <scope>NUCLEOTIDE SEQUENCE</scope>
    <source>
        <strain evidence="1">Duluth1</strain>
        <tissue evidence="1">Whole animal</tissue>
    </source>
</reference>
<evidence type="ECO:0000313" key="2">
    <source>
        <dbReference type="Proteomes" id="UP000828390"/>
    </source>
</evidence>
<dbReference type="AlphaFoldDB" id="A0A9D4ETA3"/>
<sequence>MDHINNRKSCLVMESDIVPLQTVGGSSQICRVEVRDTVKIPAHSRMWVPVHFPLAEYMAPLVFVEPDLDGMAEKNLSQSSNDFILAPANLSLRTRNNIVLHV</sequence>
<gene>
    <name evidence="1" type="ORF">DPMN_164217</name>
</gene>
<name>A0A9D4ETA3_DREPO</name>
<organism evidence="1 2">
    <name type="scientific">Dreissena polymorpha</name>
    <name type="common">Zebra mussel</name>
    <name type="synonym">Mytilus polymorpha</name>
    <dbReference type="NCBI Taxonomy" id="45954"/>
    <lineage>
        <taxon>Eukaryota</taxon>
        <taxon>Metazoa</taxon>
        <taxon>Spiralia</taxon>
        <taxon>Lophotrochozoa</taxon>
        <taxon>Mollusca</taxon>
        <taxon>Bivalvia</taxon>
        <taxon>Autobranchia</taxon>
        <taxon>Heteroconchia</taxon>
        <taxon>Euheterodonta</taxon>
        <taxon>Imparidentia</taxon>
        <taxon>Neoheterodontei</taxon>
        <taxon>Myida</taxon>
        <taxon>Dreissenoidea</taxon>
        <taxon>Dreissenidae</taxon>
        <taxon>Dreissena</taxon>
    </lineage>
</organism>
<dbReference type="Proteomes" id="UP000828390">
    <property type="component" value="Unassembled WGS sequence"/>
</dbReference>
<dbReference type="EMBL" id="JAIWYP010000008">
    <property type="protein sequence ID" value="KAH3786115.1"/>
    <property type="molecule type" value="Genomic_DNA"/>
</dbReference>
<protein>
    <submittedName>
        <fullName evidence="1">Uncharacterized protein</fullName>
    </submittedName>
</protein>
<reference evidence="1" key="1">
    <citation type="journal article" date="2019" name="bioRxiv">
        <title>The Genome of the Zebra Mussel, Dreissena polymorpha: A Resource for Invasive Species Research.</title>
        <authorList>
            <person name="McCartney M.A."/>
            <person name="Auch B."/>
            <person name="Kono T."/>
            <person name="Mallez S."/>
            <person name="Zhang Y."/>
            <person name="Obille A."/>
            <person name="Becker A."/>
            <person name="Abrahante J.E."/>
            <person name="Garbe J."/>
            <person name="Badalamenti J.P."/>
            <person name="Herman A."/>
            <person name="Mangelson H."/>
            <person name="Liachko I."/>
            <person name="Sullivan S."/>
            <person name="Sone E.D."/>
            <person name="Koren S."/>
            <person name="Silverstein K.A.T."/>
            <person name="Beckman K.B."/>
            <person name="Gohl D.M."/>
        </authorList>
    </citation>
    <scope>NUCLEOTIDE SEQUENCE</scope>
    <source>
        <strain evidence="1">Duluth1</strain>
        <tissue evidence="1">Whole animal</tissue>
    </source>
</reference>
<comment type="caution">
    <text evidence="1">The sequence shown here is derived from an EMBL/GenBank/DDBJ whole genome shotgun (WGS) entry which is preliminary data.</text>
</comment>
<evidence type="ECO:0000313" key="1">
    <source>
        <dbReference type="EMBL" id="KAH3786115.1"/>
    </source>
</evidence>